<dbReference type="GO" id="GO:0000287">
    <property type="term" value="F:magnesium ion binding"/>
    <property type="evidence" value="ECO:0007669"/>
    <property type="project" value="UniProtKB-UniRule"/>
</dbReference>
<dbReference type="PANTHER" id="PTHR43210:SF5">
    <property type="entry name" value="DETHIOBIOTIN SYNTHETASE"/>
    <property type="match status" value="1"/>
</dbReference>
<name>A0A450T4Y6_9GAMM</name>
<feature type="active site" evidence="8">
    <location>
        <position position="38"/>
    </location>
</feature>
<evidence type="ECO:0000256" key="8">
    <source>
        <dbReference type="HAMAP-Rule" id="MF_00336"/>
    </source>
</evidence>
<keyword evidence="7 8" id="KW-0460">Magnesium</keyword>
<dbReference type="GO" id="GO:0005829">
    <property type="term" value="C:cytosol"/>
    <property type="evidence" value="ECO:0007669"/>
    <property type="project" value="TreeGrafter"/>
</dbReference>
<dbReference type="SUPFAM" id="SSF52540">
    <property type="entry name" value="P-loop containing nucleoside triphosphate hydrolases"/>
    <property type="match status" value="1"/>
</dbReference>
<evidence type="ECO:0000313" key="9">
    <source>
        <dbReference type="EMBL" id="VFJ61425.1"/>
    </source>
</evidence>
<keyword evidence="6 8" id="KW-0067">ATP-binding</keyword>
<organism evidence="9">
    <name type="scientific">Candidatus Kentrum sp. FW</name>
    <dbReference type="NCBI Taxonomy" id="2126338"/>
    <lineage>
        <taxon>Bacteria</taxon>
        <taxon>Pseudomonadati</taxon>
        <taxon>Pseudomonadota</taxon>
        <taxon>Gammaproteobacteria</taxon>
        <taxon>Candidatus Kentrum</taxon>
    </lineage>
</organism>
<comment type="pathway">
    <text evidence="8">Cofactor biosynthesis; biotin biosynthesis; biotin from 7,8-diaminononanoate: step 1/2.</text>
</comment>
<comment type="function">
    <text evidence="8">Catalyzes a mechanistically unusual reaction, the ATP-dependent insertion of CO2 between the N7 and N8 nitrogen atoms of 7,8-diaminopelargonic acid (DAPA, also called 7,8-diammoniononanoate) to form a ureido ring.</text>
</comment>
<comment type="subcellular location">
    <subcellularLocation>
        <location evidence="8">Cytoplasm</location>
    </subcellularLocation>
</comment>
<accession>A0A450T4Y6</accession>
<feature type="binding site" evidence="8">
    <location>
        <position position="42"/>
    </location>
    <ligand>
        <name>substrate</name>
    </ligand>
</feature>
<sequence length="229" mass="24836">MPPNIFVTGTDTAIGKTWVSLGIIAVLQDMGISTVGMKPVASGCQPTEMGLRNEDAERLQRQSSIEVDYDLINPFAFEPAIAPHIAAAEVGCEISIDKIVSCYQVLADKAECCVVEGVGGWLVPLTPRETVADLVRRLELPVILVVGIRLGCINHALLSVESIRRGGIELSGWVANQSDPEVERGEENILTLEERIDAPLLARIPCFSQPSISEFARRMASSTVISRLR</sequence>
<gene>
    <name evidence="8" type="primary">bioD</name>
    <name evidence="9" type="ORF">BECKFW1821B_GA0114236_106518</name>
</gene>
<dbReference type="GO" id="GO:0004141">
    <property type="term" value="F:dethiobiotin synthase activity"/>
    <property type="evidence" value="ECO:0007669"/>
    <property type="project" value="UniProtKB-UniRule"/>
</dbReference>
<feature type="binding site" evidence="8">
    <location>
        <begin position="176"/>
        <end position="177"/>
    </location>
    <ligand>
        <name>ATP</name>
        <dbReference type="ChEBI" id="CHEBI:30616"/>
    </ligand>
</feature>
<dbReference type="FunFam" id="3.40.50.300:FF:000292">
    <property type="entry name" value="ATP-dependent dethiobiotin synthetase BioD"/>
    <property type="match status" value="1"/>
</dbReference>
<dbReference type="GO" id="GO:0005524">
    <property type="term" value="F:ATP binding"/>
    <property type="evidence" value="ECO:0007669"/>
    <property type="project" value="UniProtKB-UniRule"/>
</dbReference>
<evidence type="ECO:0000256" key="5">
    <source>
        <dbReference type="ARBA" id="ARBA00022756"/>
    </source>
</evidence>
<keyword evidence="3 8" id="KW-0479">Metal-binding</keyword>
<reference evidence="9" key="1">
    <citation type="submission" date="2019-02" db="EMBL/GenBank/DDBJ databases">
        <authorList>
            <person name="Gruber-Vodicka R. H."/>
            <person name="Seah K. B. B."/>
        </authorList>
    </citation>
    <scope>NUCLEOTIDE SEQUENCE</scope>
    <source>
        <strain evidence="9">BECK_BZ106</strain>
    </source>
</reference>
<keyword evidence="5 8" id="KW-0093">Biotin biosynthesis</keyword>
<protein>
    <recommendedName>
        <fullName evidence="8">ATP-dependent dethiobiotin synthetase BioD</fullName>
        <ecNumber evidence="8">6.3.3.3</ecNumber>
    </recommendedName>
    <alternativeName>
        <fullName evidence="8">DTB synthetase</fullName>
        <shortName evidence="8">DTBS</shortName>
    </alternativeName>
    <alternativeName>
        <fullName evidence="8">Dethiobiotin synthase</fullName>
    </alternativeName>
</protein>
<comment type="catalytic activity">
    <reaction evidence="8">
        <text>(7R,8S)-7,8-diammoniononanoate + CO2 + ATP = (4R,5S)-dethiobiotin + ADP + phosphate + 3 H(+)</text>
        <dbReference type="Rhea" id="RHEA:15805"/>
        <dbReference type="ChEBI" id="CHEBI:15378"/>
        <dbReference type="ChEBI" id="CHEBI:16526"/>
        <dbReference type="ChEBI" id="CHEBI:30616"/>
        <dbReference type="ChEBI" id="CHEBI:43474"/>
        <dbReference type="ChEBI" id="CHEBI:149469"/>
        <dbReference type="ChEBI" id="CHEBI:149473"/>
        <dbReference type="ChEBI" id="CHEBI:456216"/>
        <dbReference type="EC" id="6.3.3.3"/>
    </reaction>
</comment>
<feature type="binding site" evidence="8">
    <location>
        <begin position="116"/>
        <end position="119"/>
    </location>
    <ligand>
        <name>ATP</name>
        <dbReference type="ChEBI" id="CHEBI:30616"/>
    </ligand>
</feature>
<dbReference type="InterPro" id="IPR027417">
    <property type="entry name" value="P-loop_NTPase"/>
</dbReference>
<dbReference type="PIRSF" id="PIRSF006755">
    <property type="entry name" value="DTB_synth"/>
    <property type="match status" value="1"/>
</dbReference>
<evidence type="ECO:0000256" key="2">
    <source>
        <dbReference type="ARBA" id="ARBA00022598"/>
    </source>
</evidence>
<feature type="binding site" evidence="8">
    <location>
        <position position="17"/>
    </location>
    <ligand>
        <name>Mg(2+)</name>
        <dbReference type="ChEBI" id="CHEBI:18420"/>
    </ligand>
</feature>
<comment type="cofactor">
    <cofactor evidence="8">
        <name>Mg(2+)</name>
        <dbReference type="ChEBI" id="CHEBI:18420"/>
    </cofactor>
</comment>
<dbReference type="HAMAP" id="MF_00336">
    <property type="entry name" value="BioD"/>
    <property type="match status" value="1"/>
</dbReference>
<keyword evidence="2 8" id="KW-0436">Ligase</keyword>
<keyword evidence="1 8" id="KW-0963">Cytoplasm</keyword>
<feature type="binding site" evidence="8">
    <location>
        <position position="55"/>
    </location>
    <ligand>
        <name>ATP</name>
        <dbReference type="ChEBI" id="CHEBI:30616"/>
    </ligand>
</feature>
<dbReference type="PANTHER" id="PTHR43210">
    <property type="entry name" value="DETHIOBIOTIN SYNTHETASE"/>
    <property type="match status" value="1"/>
</dbReference>
<dbReference type="CDD" id="cd03109">
    <property type="entry name" value="DTBS"/>
    <property type="match status" value="1"/>
</dbReference>
<feature type="binding site" evidence="8">
    <location>
        <position position="116"/>
    </location>
    <ligand>
        <name>Mg(2+)</name>
        <dbReference type="ChEBI" id="CHEBI:18420"/>
    </ligand>
</feature>
<dbReference type="Gene3D" id="3.40.50.300">
    <property type="entry name" value="P-loop containing nucleotide triphosphate hydrolases"/>
    <property type="match status" value="1"/>
</dbReference>
<dbReference type="EMBL" id="CAADFD010000065">
    <property type="protein sequence ID" value="VFJ61425.1"/>
    <property type="molecule type" value="Genomic_DNA"/>
</dbReference>
<proteinExistence type="inferred from homology"/>
<evidence type="ECO:0000256" key="6">
    <source>
        <dbReference type="ARBA" id="ARBA00022840"/>
    </source>
</evidence>
<evidence type="ECO:0000256" key="1">
    <source>
        <dbReference type="ARBA" id="ARBA00022490"/>
    </source>
</evidence>
<dbReference type="GO" id="GO:0042803">
    <property type="term" value="F:protein homodimerization activity"/>
    <property type="evidence" value="ECO:0007669"/>
    <property type="project" value="UniProtKB-ARBA"/>
</dbReference>
<comment type="similarity">
    <text evidence="8">Belongs to the dethiobiotin synthetase family.</text>
</comment>
<dbReference type="Pfam" id="PF13500">
    <property type="entry name" value="AAA_26"/>
    <property type="match status" value="1"/>
</dbReference>
<feature type="binding site" evidence="8">
    <location>
        <position position="55"/>
    </location>
    <ligand>
        <name>Mg(2+)</name>
        <dbReference type="ChEBI" id="CHEBI:18420"/>
    </ligand>
</feature>
<dbReference type="AlphaFoldDB" id="A0A450T4Y6"/>
<evidence type="ECO:0000256" key="7">
    <source>
        <dbReference type="ARBA" id="ARBA00022842"/>
    </source>
</evidence>
<dbReference type="InterPro" id="IPR004472">
    <property type="entry name" value="DTB_synth_BioD"/>
</dbReference>
<evidence type="ECO:0000256" key="4">
    <source>
        <dbReference type="ARBA" id="ARBA00022741"/>
    </source>
</evidence>
<dbReference type="NCBIfam" id="TIGR00347">
    <property type="entry name" value="bioD"/>
    <property type="match status" value="1"/>
</dbReference>
<dbReference type="UniPathway" id="UPA00078">
    <property type="reaction ID" value="UER00161"/>
</dbReference>
<dbReference type="GO" id="GO:0009102">
    <property type="term" value="P:biotin biosynthetic process"/>
    <property type="evidence" value="ECO:0007669"/>
    <property type="project" value="UniProtKB-UniRule"/>
</dbReference>
<dbReference type="EC" id="6.3.3.3" evidence="8"/>
<comment type="subunit">
    <text evidence="8">Homodimer.</text>
</comment>
<comment type="caution">
    <text evidence="8">Lacks conserved residue(s) required for the propagation of feature annotation.</text>
</comment>
<keyword evidence="4 8" id="KW-0547">Nucleotide-binding</keyword>
<evidence type="ECO:0000256" key="3">
    <source>
        <dbReference type="ARBA" id="ARBA00022723"/>
    </source>
</evidence>